<proteinExistence type="predicted"/>
<protein>
    <recommendedName>
        <fullName evidence="3">Sce7725 family protein</fullName>
    </recommendedName>
</protein>
<dbReference type="NCBIfam" id="NF033831">
    <property type="entry name" value="sce7725_fam"/>
    <property type="match status" value="1"/>
</dbReference>
<gene>
    <name evidence="1" type="ORF">FHS59_004533</name>
</gene>
<dbReference type="RefSeq" id="WP_184498397.1">
    <property type="nucleotide sequence ID" value="NZ_JACIJO010000005.1"/>
</dbReference>
<sequence length="315" mass="35750">MYFPFLRGKQFELIALRELVSLPIDPTKVSPIVEPLKKNLNTIATAAKALNTIGVKVQLIVNPQYGDLKDKTNEILQFIAIQEASYGTDNLIPTFLIQTSSDFRSFHSFRTNPSWSGNPFSLIHLKQIPEVDQIVQFMAGAQVFANIIHVNQILALRRRFGRISSSLLADPFNRQLRNSDYLDLEDEFFSNDYLYYSEEGYAGFCDYLTIGSDFIEGGRLPYAVVIHLTYLDSGSGDIRIHHFISDTNYDDSDTAGKFYEALTKLVNFVDAHSIPETIAISKFKEYYDSQAYPGLGVVKKLSMMHHIELMQSVMK</sequence>
<name>A0A841MWC3_9BACT</name>
<comment type="caution">
    <text evidence="1">The sequence shown here is derived from an EMBL/GenBank/DDBJ whole genome shotgun (WGS) entry which is preliminary data.</text>
</comment>
<dbReference type="Proteomes" id="UP000588604">
    <property type="component" value="Unassembled WGS sequence"/>
</dbReference>
<dbReference type="InterPro" id="IPR047727">
    <property type="entry name" value="Sce7725-like"/>
</dbReference>
<evidence type="ECO:0000313" key="1">
    <source>
        <dbReference type="EMBL" id="MBB6328874.1"/>
    </source>
</evidence>
<reference evidence="1 2" key="1">
    <citation type="submission" date="2020-08" db="EMBL/GenBank/DDBJ databases">
        <title>Genomic Encyclopedia of Type Strains, Phase IV (KMG-IV): sequencing the most valuable type-strain genomes for metagenomic binning, comparative biology and taxonomic classification.</title>
        <authorList>
            <person name="Goeker M."/>
        </authorList>
    </citation>
    <scope>NUCLEOTIDE SEQUENCE [LARGE SCALE GENOMIC DNA]</scope>
    <source>
        <strain evidence="1 2">DSM 102044</strain>
    </source>
</reference>
<evidence type="ECO:0008006" key="3">
    <source>
        <dbReference type="Google" id="ProtNLM"/>
    </source>
</evidence>
<organism evidence="1 2">
    <name type="scientific">Algoriphagus iocasae</name>
    <dbReference type="NCBI Taxonomy" id="1836499"/>
    <lineage>
        <taxon>Bacteria</taxon>
        <taxon>Pseudomonadati</taxon>
        <taxon>Bacteroidota</taxon>
        <taxon>Cytophagia</taxon>
        <taxon>Cytophagales</taxon>
        <taxon>Cyclobacteriaceae</taxon>
        <taxon>Algoriphagus</taxon>
    </lineage>
</organism>
<dbReference type="AlphaFoldDB" id="A0A841MWC3"/>
<keyword evidence="2" id="KW-1185">Reference proteome</keyword>
<dbReference type="EMBL" id="JACIJO010000005">
    <property type="protein sequence ID" value="MBB6328874.1"/>
    <property type="molecule type" value="Genomic_DNA"/>
</dbReference>
<evidence type="ECO:0000313" key="2">
    <source>
        <dbReference type="Proteomes" id="UP000588604"/>
    </source>
</evidence>
<accession>A0A841MWC3</accession>